<sequence length="74" mass="8577">MALYDRDFCRGLLYGGWDSGIINNLKDARKEIKQNFTDMDLENASVQEHMGTIVDEMVNELNQLIAEIESIHFR</sequence>
<name>A0A0L0QL89_VIRPA</name>
<gene>
    <name evidence="1" type="ORF">AFK71_12905</name>
</gene>
<evidence type="ECO:0000313" key="1">
    <source>
        <dbReference type="EMBL" id="KNE19395.1"/>
    </source>
</evidence>
<dbReference type="GeneID" id="66871612"/>
<dbReference type="OrthoDB" id="2901896at2"/>
<comment type="caution">
    <text evidence="1">The sequence shown here is derived from an EMBL/GenBank/DDBJ whole genome shotgun (WGS) entry which is preliminary data.</text>
</comment>
<reference evidence="2" key="1">
    <citation type="submission" date="2015-07" db="EMBL/GenBank/DDBJ databases">
        <title>Fjat-10053 dsm26.</title>
        <authorList>
            <person name="Liu B."/>
            <person name="Wang J."/>
            <person name="Zhu Y."/>
            <person name="Liu G."/>
            <person name="Chen Q."/>
            <person name="Chen Z."/>
            <person name="Lan J."/>
            <person name="Che J."/>
            <person name="Ge C."/>
            <person name="Shi H."/>
            <person name="Pan Z."/>
            <person name="Liu X."/>
        </authorList>
    </citation>
    <scope>NUCLEOTIDE SEQUENCE [LARGE SCALE GENOMIC DNA]</scope>
    <source>
        <strain evidence="2">DSM 26</strain>
    </source>
</reference>
<accession>A0A0L0QL89</accession>
<dbReference type="EMBL" id="LGTO01000007">
    <property type="protein sequence ID" value="KNE19395.1"/>
    <property type="molecule type" value="Genomic_DNA"/>
</dbReference>
<evidence type="ECO:0000313" key="2">
    <source>
        <dbReference type="Proteomes" id="UP000036780"/>
    </source>
</evidence>
<organism evidence="1 2">
    <name type="scientific">Virgibacillus pantothenticus</name>
    <dbReference type="NCBI Taxonomy" id="1473"/>
    <lineage>
        <taxon>Bacteria</taxon>
        <taxon>Bacillati</taxon>
        <taxon>Bacillota</taxon>
        <taxon>Bacilli</taxon>
        <taxon>Bacillales</taxon>
        <taxon>Bacillaceae</taxon>
        <taxon>Virgibacillus</taxon>
    </lineage>
</organism>
<protein>
    <submittedName>
        <fullName evidence="1">Uncharacterized protein</fullName>
    </submittedName>
</protein>
<dbReference type="RefSeq" id="WP_050351927.1">
    <property type="nucleotide sequence ID" value="NZ_CP073011.1"/>
</dbReference>
<proteinExistence type="predicted"/>
<dbReference type="AlphaFoldDB" id="A0A0L0QL89"/>
<dbReference type="PATRIC" id="fig|1473.5.peg.1165"/>
<dbReference type="Proteomes" id="UP000036780">
    <property type="component" value="Unassembled WGS sequence"/>
</dbReference>
<keyword evidence="2" id="KW-1185">Reference proteome</keyword>